<dbReference type="Proteomes" id="UP001331761">
    <property type="component" value="Unassembled WGS sequence"/>
</dbReference>
<dbReference type="Gene3D" id="2.10.25.10">
    <property type="entry name" value="Laminin"/>
    <property type="match status" value="2"/>
</dbReference>
<evidence type="ECO:0000256" key="2">
    <source>
        <dbReference type="ARBA" id="ARBA00023157"/>
    </source>
</evidence>
<dbReference type="AlphaFoldDB" id="A0AAN8FTA3"/>
<evidence type="ECO:0000313" key="5">
    <source>
        <dbReference type="EMBL" id="KAK5980397.1"/>
    </source>
</evidence>
<dbReference type="InterPro" id="IPR049883">
    <property type="entry name" value="NOTCH1_EGF-like"/>
</dbReference>
<dbReference type="SUPFAM" id="SSF57196">
    <property type="entry name" value="EGF/Laminin"/>
    <property type="match status" value="1"/>
</dbReference>
<gene>
    <name evidence="5" type="ORF">GCK32_011214</name>
</gene>
<keyword evidence="3" id="KW-0812">Transmembrane</keyword>
<dbReference type="SMART" id="SM00179">
    <property type="entry name" value="EGF_CA"/>
    <property type="match status" value="1"/>
</dbReference>
<reference evidence="5 6" key="1">
    <citation type="submission" date="2019-10" db="EMBL/GenBank/DDBJ databases">
        <title>Assembly and Annotation for the nematode Trichostrongylus colubriformis.</title>
        <authorList>
            <person name="Martin J."/>
        </authorList>
    </citation>
    <scope>NUCLEOTIDE SEQUENCE [LARGE SCALE GENOMIC DNA]</scope>
    <source>
        <strain evidence="5">G859</strain>
        <tissue evidence="5">Whole worm</tissue>
    </source>
</reference>
<dbReference type="Pfam" id="PF07645">
    <property type="entry name" value="EGF_CA"/>
    <property type="match status" value="1"/>
</dbReference>
<evidence type="ECO:0000259" key="4">
    <source>
        <dbReference type="SMART" id="SM00179"/>
    </source>
</evidence>
<keyword evidence="3" id="KW-0472">Membrane</keyword>
<feature type="transmembrane region" description="Helical" evidence="3">
    <location>
        <begin position="172"/>
        <end position="194"/>
    </location>
</feature>
<keyword evidence="1" id="KW-0245">EGF-like domain</keyword>
<sequence>MPAPKTSLTTHANSSVGPSNDFPAKNQFLLDCDTSSEPCFGTLGNAFLPYYGWTARDERCGNVVCPEHTECRPIDGQPMKTECICKEGFRAIGATADAQGRVIQNCEDIDECQSKPCQTEAECLNTPGSYVCTRDPQNAVCPNGTKVVVTGPFSYKCECSWIYAGSNCRFPLTLILLILACFFLLTTIIAILCATCQKRRNRTGTYQLYGLQLKLSLHGHNERFFPYLCFISN</sequence>
<keyword evidence="6" id="KW-1185">Reference proteome</keyword>
<evidence type="ECO:0000256" key="1">
    <source>
        <dbReference type="ARBA" id="ARBA00022536"/>
    </source>
</evidence>
<dbReference type="PROSITE" id="PS01187">
    <property type="entry name" value="EGF_CA"/>
    <property type="match status" value="1"/>
</dbReference>
<protein>
    <recommendedName>
        <fullName evidence="4">EGF-like calcium-binding domain-containing protein</fullName>
    </recommendedName>
</protein>
<comment type="caution">
    <text evidence="5">The sequence shown here is derived from an EMBL/GenBank/DDBJ whole genome shotgun (WGS) entry which is preliminary data.</text>
</comment>
<proteinExistence type="predicted"/>
<dbReference type="InterPro" id="IPR001881">
    <property type="entry name" value="EGF-like_Ca-bd_dom"/>
</dbReference>
<dbReference type="InterPro" id="IPR018097">
    <property type="entry name" value="EGF_Ca-bd_CS"/>
</dbReference>
<accession>A0AAN8FTA3</accession>
<name>A0AAN8FTA3_TRICO</name>
<dbReference type="GO" id="GO:0005509">
    <property type="term" value="F:calcium ion binding"/>
    <property type="evidence" value="ECO:0007669"/>
    <property type="project" value="InterPro"/>
</dbReference>
<organism evidence="5 6">
    <name type="scientific">Trichostrongylus colubriformis</name>
    <name type="common">Black scour worm</name>
    <dbReference type="NCBI Taxonomy" id="6319"/>
    <lineage>
        <taxon>Eukaryota</taxon>
        <taxon>Metazoa</taxon>
        <taxon>Ecdysozoa</taxon>
        <taxon>Nematoda</taxon>
        <taxon>Chromadorea</taxon>
        <taxon>Rhabditida</taxon>
        <taxon>Rhabditina</taxon>
        <taxon>Rhabditomorpha</taxon>
        <taxon>Strongyloidea</taxon>
        <taxon>Trichostrongylidae</taxon>
        <taxon>Trichostrongylus</taxon>
    </lineage>
</organism>
<evidence type="ECO:0000256" key="3">
    <source>
        <dbReference type="SAM" id="Phobius"/>
    </source>
</evidence>
<dbReference type="CDD" id="cd00054">
    <property type="entry name" value="EGF_CA"/>
    <property type="match status" value="1"/>
</dbReference>
<evidence type="ECO:0000313" key="6">
    <source>
        <dbReference type="Proteomes" id="UP001331761"/>
    </source>
</evidence>
<keyword evidence="3" id="KW-1133">Transmembrane helix</keyword>
<dbReference type="EMBL" id="WIXE01007467">
    <property type="protein sequence ID" value="KAK5980397.1"/>
    <property type="molecule type" value="Genomic_DNA"/>
</dbReference>
<keyword evidence="2" id="KW-1015">Disulfide bond</keyword>
<feature type="domain" description="EGF-like calcium-binding" evidence="4">
    <location>
        <begin position="108"/>
        <end position="158"/>
    </location>
</feature>